<sequence length="401" mass="44014">MPVIIFSTIEALLVARWLTRYGLAALAHRRTRSVDSANLTATGTGRWVRGQRLIPQALMVVLLLGIMFSSLRTDYYFHGQLPFSIGFQWPQSSPHTELAQHFIDMIPADASVSAQTKLVPHLSHRASIYMFPYAADPKYLNKQPVDKLADYVLLDVTGDIYPFDAQTDAQAYTREVKSVLASGNYGVVAAQDGYLLLKRGLPAPHTLPSTTTTAQTSDPASLLFDLPASFCSNIYVSPREVKNPLQVDFSRPGSGTMHLVGYDVGASSPFSRTNGYGTLTTYWRVDQPGKVPLQMLTLFKGSNGQEYMVNMDMPDLSWCPTQSWKAGTIVRLASRTFNLQKSGIPNGLAQMSIALLPQGQTSSTIMDVQARLPLQVLNAPPTVTANQSTKVLQLMPITIVD</sequence>
<gene>
    <name evidence="1" type="ORF">KDK_10710</name>
</gene>
<dbReference type="RefSeq" id="WP_161977123.1">
    <property type="nucleotide sequence ID" value="NZ_BIFS01000001.1"/>
</dbReference>
<protein>
    <submittedName>
        <fullName evidence="1">Uncharacterized protein</fullName>
    </submittedName>
</protein>
<dbReference type="EMBL" id="BIFS01000001">
    <property type="protein sequence ID" value="GCE17271.1"/>
    <property type="molecule type" value="Genomic_DNA"/>
</dbReference>
<name>A0A402ADU9_9CHLR</name>
<reference evidence="2" key="1">
    <citation type="submission" date="2018-12" db="EMBL/GenBank/DDBJ databases">
        <title>Tengunoibacter tsumagoiensis gen. nov., sp. nov., Dictyobacter kobayashii sp. nov., D. alpinus sp. nov., and D. joshuensis sp. nov. and description of Dictyobacteraceae fam. nov. within the order Ktedonobacterales isolated from Tengu-no-mugimeshi.</title>
        <authorList>
            <person name="Wang C.M."/>
            <person name="Zheng Y."/>
            <person name="Sakai Y."/>
            <person name="Toyoda A."/>
            <person name="Minakuchi Y."/>
            <person name="Abe K."/>
            <person name="Yokota A."/>
            <person name="Yabe S."/>
        </authorList>
    </citation>
    <scope>NUCLEOTIDE SEQUENCE [LARGE SCALE GENOMIC DNA]</scope>
    <source>
        <strain evidence="2">Uno11</strain>
    </source>
</reference>
<accession>A0A402ADU9</accession>
<proteinExistence type="predicted"/>
<organism evidence="1 2">
    <name type="scientific">Dictyobacter kobayashii</name>
    <dbReference type="NCBI Taxonomy" id="2014872"/>
    <lineage>
        <taxon>Bacteria</taxon>
        <taxon>Bacillati</taxon>
        <taxon>Chloroflexota</taxon>
        <taxon>Ktedonobacteria</taxon>
        <taxon>Ktedonobacterales</taxon>
        <taxon>Dictyobacteraceae</taxon>
        <taxon>Dictyobacter</taxon>
    </lineage>
</organism>
<dbReference type="Pfam" id="PF09852">
    <property type="entry name" value="DUF2079"/>
    <property type="match status" value="1"/>
</dbReference>
<evidence type="ECO:0000313" key="2">
    <source>
        <dbReference type="Proteomes" id="UP000287188"/>
    </source>
</evidence>
<evidence type="ECO:0000313" key="1">
    <source>
        <dbReference type="EMBL" id="GCE17271.1"/>
    </source>
</evidence>
<dbReference type="Proteomes" id="UP000287188">
    <property type="component" value="Unassembled WGS sequence"/>
</dbReference>
<comment type="caution">
    <text evidence="1">The sequence shown here is derived from an EMBL/GenBank/DDBJ whole genome shotgun (WGS) entry which is preliminary data.</text>
</comment>
<dbReference type="AlphaFoldDB" id="A0A402ADU9"/>
<keyword evidence="2" id="KW-1185">Reference proteome</keyword>
<dbReference type="InterPro" id="IPR018650">
    <property type="entry name" value="STSV1_Orf64"/>
</dbReference>